<dbReference type="RefSeq" id="WP_380514197.1">
    <property type="nucleotide sequence ID" value="NZ_JBHEZX010000014.1"/>
</dbReference>
<feature type="domain" description="Aminoacyl-transfer RNA synthetases class-II family profile" evidence="4">
    <location>
        <begin position="103"/>
        <end position="390"/>
    </location>
</feature>
<dbReference type="EMBL" id="JBHEZX010000014">
    <property type="protein sequence ID" value="MFC1412987.1"/>
    <property type="molecule type" value="Genomic_DNA"/>
</dbReference>
<dbReference type="SUPFAM" id="SSF55681">
    <property type="entry name" value="Class II aaRS and biotin synthetases"/>
    <property type="match status" value="1"/>
</dbReference>
<dbReference type="PANTHER" id="PTHR42918:SF15">
    <property type="entry name" value="LYSINE--TRNA LIGASE, CHLOROPLASTIC_MITOCHONDRIAL"/>
    <property type="match status" value="1"/>
</dbReference>
<keyword evidence="3" id="KW-0067">ATP-binding</keyword>
<dbReference type="Pfam" id="PF00152">
    <property type="entry name" value="tRNA-synt_2"/>
    <property type="match status" value="1"/>
</dbReference>
<dbReference type="Gene3D" id="3.30.930.10">
    <property type="entry name" value="Bira Bifunctional Protein, Domain 2"/>
    <property type="match status" value="1"/>
</dbReference>
<evidence type="ECO:0000256" key="2">
    <source>
        <dbReference type="ARBA" id="ARBA00022741"/>
    </source>
</evidence>
<keyword evidence="6" id="KW-1185">Reference proteome</keyword>
<accession>A0ABV6VH92</accession>
<dbReference type="GO" id="GO:0016874">
    <property type="term" value="F:ligase activity"/>
    <property type="evidence" value="ECO:0007669"/>
    <property type="project" value="UniProtKB-KW"/>
</dbReference>
<dbReference type="InterPro" id="IPR006195">
    <property type="entry name" value="aa-tRNA-synth_II"/>
</dbReference>
<sequence>MKQSTFFDVRDALQDHQCLAGTAEYDRFGVGVGDMVRLAGRNGKSRTGDTVVEVSSLVCVSKSQGQESLTEDFRVGALRRTGRSVRQERTRELLVDSQLRSRLKVRIRIMRSVRESLLQFGFDEVDIPAIVSSPFAGTANLFRLDSADLGSVNLYLRGSLESHLKQLMVAGFESIYCMGPSFRNESAELHEFLMTEGMTSRFTQRELIDMVEKIVRDAALSVHGLPAVLGDRAEALAAPWQHETFSSVTGVSPDDEAAAKRGYDDLRGPISDGFQSPVFVDKFPKGLSPLAQQDESTPGAALRGYMFFSGFRICEITQEQVDAEEQRAVFESQRIAIGKHSNVQGDLWSYDRELIEALKLGCPPLAGFGLHINRLVAAITGVRHVSDVVPFPLASGPIAR</sequence>
<reference evidence="5 6" key="1">
    <citation type="submission" date="2024-09" db="EMBL/GenBank/DDBJ databases">
        <authorList>
            <person name="Lee S.D."/>
        </authorList>
    </citation>
    <scope>NUCLEOTIDE SEQUENCE [LARGE SCALE GENOMIC DNA]</scope>
    <source>
        <strain evidence="5 6">N1-1</strain>
    </source>
</reference>
<evidence type="ECO:0000256" key="1">
    <source>
        <dbReference type="ARBA" id="ARBA00022598"/>
    </source>
</evidence>
<dbReference type="Proteomes" id="UP001592582">
    <property type="component" value="Unassembled WGS sequence"/>
</dbReference>
<gene>
    <name evidence="5" type="ORF">ACEZDG_27350</name>
</gene>
<dbReference type="InterPro" id="IPR045864">
    <property type="entry name" value="aa-tRNA-synth_II/BPL/LPL"/>
</dbReference>
<comment type="caution">
    <text evidence="5">The sequence shown here is derived from an EMBL/GenBank/DDBJ whole genome shotgun (WGS) entry which is preliminary data.</text>
</comment>
<keyword evidence="2" id="KW-0547">Nucleotide-binding</keyword>
<keyword evidence="1 5" id="KW-0436">Ligase</keyword>
<evidence type="ECO:0000313" key="6">
    <source>
        <dbReference type="Proteomes" id="UP001592582"/>
    </source>
</evidence>
<evidence type="ECO:0000313" key="5">
    <source>
        <dbReference type="EMBL" id="MFC1412987.1"/>
    </source>
</evidence>
<proteinExistence type="predicted"/>
<protein>
    <submittedName>
        <fullName evidence="5">Amino acid--tRNA ligase-related protein</fullName>
    </submittedName>
</protein>
<dbReference type="PROSITE" id="PS50862">
    <property type="entry name" value="AA_TRNA_LIGASE_II"/>
    <property type="match status" value="1"/>
</dbReference>
<evidence type="ECO:0000256" key="3">
    <source>
        <dbReference type="ARBA" id="ARBA00022840"/>
    </source>
</evidence>
<organism evidence="5 6">
    <name type="scientific">Streptacidiphilus alkalitolerans</name>
    <dbReference type="NCBI Taxonomy" id="3342712"/>
    <lineage>
        <taxon>Bacteria</taxon>
        <taxon>Bacillati</taxon>
        <taxon>Actinomycetota</taxon>
        <taxon>Actinomycetes</taxon>
        <taxon>Kitasatosporales</taxon>
        <taxon>Streptomycetaceae</taxon>
        <taxon>Streptacidiphilus</taxon>
    </lineage>
</organism>
<name>A0ABV6VH92_9ACTN</name>
<evidence type="ECO:0000259" key="4">
    <source>
        <dbReference type="PROSITE" id="PS50862"/>
    </source>
</evidence>
<dbReference type="InterPro" id="IPR004364">
    <property type="entry name" value="Aa-tRNA-synt_II"/>
</dbReference>
<dbReference type="PANTHER" id="PTHR42918">
    <property type="entry name" value="LYSYL-TRNA SYNTHETASE"/>
    <property type="match status" value="1"/>
</dbReference>